<feature type="non-terminal residue" evidence="5">
    <location>
        <position position="1"/>
    </location>
</feature>
<gene>
    <name evidence="5" type="primary">SLC28A3</name>
</gene>
<accession>A0ABM0QFY3</accession>
<proteinExistence type="predicted"/>
<keyword evidence="1" id="KW-0472">Membrane</keyword>
<name>A0ABM0QFY3_GALVR</name>
<dbReference type="PANTHER" id="PTHR10590">
    <property type="entry name" value="SODIUM/NUCLEOSIDE COTRANSPORTER"/>
    <property type="match status" value="1"/>
</dbReference>
<evidence type="ECO:0000313" key="4">
    <source>
        <dbReference type="Proteomes" id="UP000694923"/>
    </source>
</evidence>
<dbReference type="RefSeq" id="XP_008567274.1">
    <property type="nucleotide sequence ID" value="XM_008569052.1"/>
</dbReference>
<feature type="transmembrane region" description="Helical" evidence="1">
    <location>
        <begin position="30"/>
        <end position="53"/>
    </location>
</feature>
<dbReference type="Pfam" id="PF07670">
    <property type="entry name" value="Gate"/>
    <property type="match status" value="1"/>
</dbReference>
<feature type="domain" description="Concentrative nucleoside transporter C-terminal" evidence="2">
    <location>
        <begin position="101"/>
        <end position="244"/>
    </location>
</feature>
<keyword evidence="1" id="KW-0812">Transmembrane</keyword>
<feature type="transmembrane region" description="Helical" evidence="1">
    <location>
        <begin position="6"/>
        <end position="25"/>
    </location>
</feature>
<feature type="transmembrane region" description="Helical" evidence="1">
    <location>
        <begin position="163"/>
        <end position="181"/>
    </location>
</feature>
<feature type="domain" description="Nucleoside transporter/FeoB GTPase Gate" evidence="3">
    <location>
        <begin position="1"/>
        <end position="96"/>
    </location>
</feature>
<dbReference type="Pfam" id="PF07662">
    <property type="entry name" value="Nucleos_tra2_C"/>
    <property type="match status" value="1"/>
</dbReference>
<keyword evidence="1" id="KW-1133">Transmembrane helix</keyword>
<organism evidence="4 5">
    <name type="scientific">Galeopterus variegatus</name>
    <name type="common">Malayan flying lemur</name>
    <name type="synonym">Cynocephalus variegatus</name>
    <dbReference type="NCBI Taxonomy" id="482537"/>
    <lineage>
        <taxon>Eukaryota</taxon>
        <taxon>Metazoa</taxon>
        <taxon>Chordata</taxon>
        <taxon>Craniata</taxon>
        <taxon>Vertebrata</taxon>
        <taxon>Euteleostomi</taxon>
        <taxon>Mammalia</taxon>
        <taxon>Eutheria</taxon>
        <taxon>Euarchontoglires</taxon>
        <taxon>Dermoptera</taxon>
        <taxon>Cynocephalidae</taxon>
        <taxon>Galeopterus</taxon>
    </lineage>
</organism>
<dbReference type="InterPro" id="IPR011657">
    <property type="entry name" value="CNT_C_dom"/>
</dbReference>
<keyword evidence="4" id="KW-1185">Reference proteome</keyword>
<evidence type="ECO:0000256" key="1">
    <source>
        <dbReference type="SAM" id="Phobius"/>
    </source>
</evidence>
<reference evidence="5" key="1">
    <citation type="submission" date="2025-08" db="UniProtKB">
        <authorList>
            <consortium name="RefSeq"/>
        </authorList>
    </citation>
    <scope>IDENTIFICATION</scope>
</reference>
<dbReference type="PANTHER" id="PTHR10590:SF4">
    <property type="entry name" value="SOLUTE CARRIER FAMILY 28 MEMBER 3"/>
    <property type="match status" value="1"/>
</dbReference>
<evidence type="ECO:0000313" key="5">
    <source>
        <dbReference type="RefSeq" id="XP_008567274.1"/>
    </source>
</evidence>
<evidence type="ECO:0000259" key="2">
    <source>
        <dbReference type="Pfam" id="PF07662"/>
    </source>
</evidence>
<dbReference type="GeneID" id="103587556"/>
<dbReference type="Proteomes" id="UP000694923">
    <property type="component" value="Unplaced"/>
</dbReference>
<sequence>VLPIVVFFSTVMSMVYHLGLMQWIIRKVGWIMLVTMGSSPIESVVAAGNIFIGQTESPLLVRPYLPYVTKSELHAIMTAGFSTIAGSVLGAYISFGVSSSHLLTASVMSAPASLAIAKLFWPETEKPQITLKNAMKMENGDSRNLLEAAAQGASSSISLTANIVVNLIAFLALLSFVNSALSWFGSMLDCPQLSFELMCSYIFMPFSFMMGVDWQDSFMVAKLIGYKTFFNEFVAYEQLSKMIHLRKKAGPKFVNGVQQYISSMCVHARKETQLMLITVIVYFRGLQMQTQSHMSWDWNQSVNKYLPTVAKGPGEVIPGGNHSLYSLKDCCILLTPSTLNCSWIS</sequence>
<dbReference type="InterPro" id="IPR011642">
    <property type="entry name" value="Gate_dom"/>
</dbReference>
<evidence type="ECO:0000259" key="3">
    <source>
        <dbReference type="Pfam" id="PF07670"/>
    </source>
</evidence>
<protein>
    <submittedName>
        <fullName evidence="5">Solute carrier family 28 member 3</fullName>
    </submittedName>
</protein>
<feature type="transmembrane region" description="Helical" evidence="1">
    <location>
        <begin position="73"/>
        <end position="95"/>
    </location>
</feature>
<dbReference type="InterPro" id="IPR008276">
    <property type="entry name" value="C_nuclsd_transpt"/>
</dbReference>